<evidence type="ECO:0000256" key="1">
    <source>
        <dbReference type="ARBA" id="ARBA00010718"/>
    </source>
</evidence>
<dbReference type="InterPro" id="IPR036398">
    <property type="entry name" value="CA_dom_sf"/>
</dbReference>
<dbReference type="PANTHER" id="PTHR18952">
    <property type="entry name" value="CARBONIC ANHYDRASE"/>
    <property type="match status" value="1"/>
</dbReference>
<protein>
    <recommendedName>
        <fullName evidence="2 7">Carbonic anhydrase</fullName>
        <ecNumber evidence="2 7">4.2.1.1</ecNumber>
    </recommendedName>
</protein>
<dbReference type="SUPFAM" id="SSF51069">
    <property type="entry name" value="Carbonic anhydrase"/>
    <property type="match status" value="1"/>
</dbReference>
<dbReference type="SMART" id="SM01057">
    <property type="entry name" value="Carb_anhydrase"/>
    <property type="match status" value="1"/>
</dbReference>
<proteinExistence type="inferred from homology"/>
<gene>
    <name evidence="9" type="primary">LOC116406730</name>
</gene>
<evidence type="ECO:0000256" key="3">
    <source>
        <dbReference type="ARBA" id="ARBA00022723"/>
    </source>
</evidence>
<dbReference type="PROSITE" id="PS00162">
    <property type="entry name" value="ALPHA_CA_1"/>
    <property type="match status" value="1"/>
</dbReference>
<dbReference type="Gene3D" id="3.10.200.10">
    <property type="entry name" value="Alpha carbonic anhydrase"/>
    <property type="match status" value="1"/>
</dbReference>
<organism evidence="9">
    <name type="scientific">Xenopus tropicalis</name>
    <name type="common">Western clawed frog</name>
    <name type="synonym">Silurana tropicalis</name>
    <dbReference type="NCBI Taxonomy" id="8364"/>
    <lineage>
        <taxon>Eukaryota</taxon>
        <taxon>Metazoa</taxon>
        <taxon>Chordata</taxon>
        <taxon>Craniata</taxon>
        <taxon>Vertebrata</taxon>
        <taxon>Euteleostomi</taxon>
        <taxon>Amphibia</taxon>
        <taxon>Batrachia</taxon>
        <taxon>Anura</taxon>
        <taxon>Pipoidea</taxon>
        <taxon>Pipidae</taxon>
        <taxon>Xenopodinae</taxon>
        <taxon>Xenopus</taxon>
        <taxon>Silurana</taxon>
    </lineage>
</organism>
<dbReference type="InterPro" id="IPR018338">
    <property type="entry name" value="Carbonic_anhydrase_a-class_CS"/>
</dbReference>
<name>A0A803JXI0_XENTR</name>
<dbReference type="GO" id="GO:0004089">
    <property type="term" value="F:carbonate dehydratase activity"/>
    <property type="evidence" value="ECO:0007669"/>
    <property type="project" value="UniProtKB-UniRule"/>
</dbReference>
<evidence type="ECO:0000256" key="6">
    <source>
        <dbReference type="ARBA" id="ARBA00023239"/>
    </source>
</evidence>
<accession>A0A803JXI0</accession>
<sequence>MTPKLLYSCLLFIYSSVEAIITVKMFRHILIVLSHLALLGHSADWCYDHEECAPSHWYLHYPSCGLSSQSPINIITANTVADSSLGPIVVEGSDATSEGELTNNGHSVEVTLTSKYTLSGAGLTDAYTLAGFHIHFGNSNPTFGGSEHQINGNAFPLEVHFVFYNSIYIDLTEAKQQSDGLAVVGVLFQIGSFNSALDHFLGQLSQVAYSGQKTSVQANLRKFLPAKIGYYFKYNGSLTTPTCSENVTWLVAGNVQPISLSQYTQIISNLYFSLPGAANPVPMLDNFRPTQPLNGRTVSVYRK</sequence>
<dbReference type="PROSITE" id="PS51144">
    <property type="entry name" value="ALPHA_CA_2"/>
    <property type="match status" value="1"/>
</dbReference>
<dbReference type="InterPro" id="IPR001148">
    <property type="entry name" value="CA_dom"/>
</dbReference>
<evidence type="ECO:0000256" key="2">
    <source>
        <dbReference type="ARBA" id="ARBA00012925"/>
    </source>
</evidence>
<dbReference type="Ensembl" id="ENSXETT00000111077">
    <property type="protein sequence ID" value="ENSXETP00000112738"/>
    <property type="gene ID" value="ENSXETG00000005523"/>
</dbReference>
<evidence type="ECO:0000256" key="4">
    <source>
        <dbReference type="ARBA" id="ARBA00022833"/>
    </source>
</evidence>
<keyword evidence="5" id="KW-0325">Glycoprotein</keyword>
<comment type="cofactor">
    <cofactor evidence="7">
        <name>Zn(2+)</name>
        <dbReference type="ChEBI" id="CHEBI:29105"/>
    </cofactor>
</comment>
<dbReference type="FunFam" id="3.10.200.10:FF:000003">
    <property type="entry name" value="Carbonic anhydrase 12"/>
    <property type="match status" value="1"/>
</dbReference>
<dbReference type="GeneTree" id="ENSGT00940000159757"/>
<evidence type="ECO:0000313" key="9">
    <source>
        <dbReference type="Ensembl" id="ENSXETP00000112738"/>
    </source>
</evidence>
<reference evidence="9" key="1">
    <citation type="journal article" date="2010" name="Science">
        <title>The genome of the Western clawed frog Xenopus tropicalis.</title>
        <authorList>
            <person name="Hellsten U."/>
            <person name="Harland R.M."/>
            <person name="Gilchrist M.J."/>
            <person name="Hendrix D."/>
            <person name="Jurka J."/>
            <person name="Kapitonov V."/>
            <person name="Ovcharenko I."/>
            <person name="Putnam N.H."/>
            <person name="Shu S."/>
            <person name="Taher L."/>
            <person name="Blitz I.L."/>
            <person name="Blumberg B."/>
            <person name="Dichmann D.S."/>
            <person name="Dubchak I."/>
            <person name="Amaya E."/>
            <person name="Detter J.C."/>
            <person name="Fletcher R."/>
            <person name="Gerhard D.S."/>
            <person name="Goodstein D."/>
            <person name="Graves T."/>
            <person name="Grigoriev I.V."/>
            <person name="Grimwood J."/>
            <person name="Kawashima T."/>
            <person name="Lindquist E."/>
            <person name="Lucas S.M."/>
            <person name="Mead P.E."/>
            <person name="Mitros T."/>
            <person name="Ogino H."/>
            <person name="Ohta Y."/>
            <person name="Poliakov A.V."/>
            <person name="Pollet N."/>
            <person name="Robert J."/>
            <person name="Salamov A."/>
            <person name="Sater A.K."/>
            <person name="Schmutz J."/>
            <person name="Terry A."/>
            <person name="Vize P.D."/>
            <person name="Warren W.C."/>
            <person name="Wells D."/>
            <person name="Wills A."/>
            <person name="Wilson R.K."/>
            <person name="Zimmerman L.B."/>
            <person name="Zorn A.M."/>
            <person name="Grainger R."/>
            <person name="Grammer T."/>
            <person name="Khokha M.K."/>
            <person name="Richardson P.M."/>
            <person name="Rokhsar D.S."/>
        </authorList>
    </citation>
    <scope>NUCLEOTIDE SEQUENCE [LARGE SCALE GENOMIC DNA]</scope>
    <source>
        <strain evidence="9">Nigerian</strain>
    </source>
</reference>
<comment type="similarity">
    <text evidence="1 7">Belongs to the alpha-carbonic anhydrase family.</text>
</comment>
<dbReference type="Bgee" id="ENSXETG00000005523">
    <property type="expression patterns" value="Expressed in testis"/>
</dbReference>
<evidence type="ECO:0000256" key="7">
    <source>
        <dbReference type="RuleBase" id="RU367011"/>
    </source>
</evidence>
<comment type="function">
    <text evidence="7">Reversible hydration of carbon dioxide.</text>
</comment>
<feature type="domain" description="Alpha-carbonic anhydrase" evidence="8">
    <location>
        <begin position="43"/>
        <end position="302"/>
    </location>
</feature>
<dbReference type="GO" id="GO:0008270">
    <property type="term" value="F:zinc ion binding"/>
    <property type="evidence" value="ECO:0007669"/>
    <property type="project" value="UniProtKB-UniRule"/>
</dbReference>
<evidence type="ECO:0000256" key="5">
    <source>
        <dbReference type="ARBA" id="ARBA00023180"/>
    </source>
</evidence>
<reference evidence="9" key="2">
    <citation type="submission" date="2021-03" db="UniProtKB">
        <authorList>
            <consortium name="Ensembl"/>
        </authorList>
    </citation>
    <scope>IDENTIFICATION</scope>
</reference>
<keyword evidence="4 7" id="KW-0862">Zinc</keyword>
<dbReference type="PANTHER" id="PTHR18952:SF280">
    <property type="entry name" value="CARBONIC ANHYDRASE"/>
    <property type="match status" value="1"/>
</dbReference>
<dbReference type="EC" id="4.2.1.1" evidence="2 7"/>
<keyword evidence="6 7" id="KW-0456">Lyase</keyword>
<dbReference type="AlphaFoldDB" id="A0A803JXI0"/>
<comment type="catalytic activity">
    <reaction evidence="7">
        <text>hydrogencarbonate + H(+) = CO2 + H2O</text>
        <dbReference type="Rhea" id="RHEA:10748"/>
        <dbReference type="ChEBI" id="CHEBI:15377"/>
        <dbReference type="ChEBI" id="CHEBI:15378"/>
        <dbReference type="ChEBI" id="CHEBI:16526"/>
        <dbReference type="ChEBI" id="CHEBI:17544"/>
        <dbReference type="EC" id="4.2.1.1"/>
    </reaction>
</comment>
<keyword evidence="3 7" id="KW-0479">Metal-binding</keyword>
<dbReference type="InParanoid" id="A0A803JXI0"/>
<dbReference type="CDD" id="cd00326">
    <property type="entry name" value="alpha_CA"/>
    <property type="match status" value="1"/>
</dbReference>
<dbReference type="InterPro" id="IPR023561">
    <property type="entry name" value="Carbonic_anhydrase_a-class"/>
</dbReference>
<dbReference type="Pfam" id="PF00194">
    <property type="entry name" value="Carb_anhydrase"/>
    <property type="match status" value="1"/>
</dbReference>
<evidence type="ECO:0000259" key="8">
    <source>
        <dbReference type="PROSITE" id="PS51144"/>
    </source>
</evidence>